<gene>
    <name evidence="1" type="primary">thiL</name>
    <name evidence="4" type="ordered locus">Smar_1576</name>
</gene>
<dbReference type="HAMAP" id="MF_02128">
    <property type="entry name" value="TMP_kinase"/>
    <property type="match status" value="1"/>
</dbReference>
<reference evidence="4 5" key="2">
    <citation type="journal article" date="2009" name="Stand. Genomic Sci.">
        <title>Complete genome sequence of Staphylothermus marinus Stetter and Fiala 1986 type strain F1.</title>
        <authorList>
            <person name="Anderson I.J."/>
            <person name="Sun H."/>
            <person name="Lapidus A."/>
            <person name="Copeland A."/>
            <person name="Glavina Del Rio T."/>
            <person name="Tice H."/>
            <person name="Dalin E."/>
            <person name="Lucas S."/>
            <person name="Barry K."/>
            <person name="Land M."/>
            <person name="Richardson P."/>
            <person name="Huber H."/>
            <person name="Kyrpides N.C."/>
        </authorList>
    </citation>
    <scope>NUCLEOTIDE SEQUENCE [LARGE SCALE GENOMIC DNA]</scope>
    <source>
        <strain evidence="5">ATCC 43588 / DSM 3639 / JCM 9404 / F1</strain>
    </source>
</reference>
<name>A3DPV0_STAMF</name>
<dbReference type="STRING" id="399550.Smar_1576"/>
<dbReference type="InterPro" id="IPR036676">
    <property type="entry name" value="PurM-like_C_sf"/>
</dbReference>
<sequence>MENRDKKLGELGEEGVLEKIISKYIHKPLPGEYLDYPDDARDILPISPRILVNIDGYSISSMKLPWRTWSDVGYVAVAGAISDQIAKGAVPRDIMVSLGLPPSMEASIVEEIYKGIDEASRDYNLRLLGGDTNSSSTPWISVAVIGYTTAKKPPSRKNAKPGDIVVVTSLYGAMGYVAINGVENAIHKEWVVEATKRPRPFLETAIVIASNYRGVHASIDVSDGLGYALKELSKRSNVRIILEDKPLYYKELEEICNGNTRCLWKYVLNGGEEYGVILTIDPRLSDMIIDYMKKFRIPHKIIGRVEQGHGLVFEKEEISIDEIVRWDHFKGWVPIFSNS</sequence>
<feature type="binding site" evidence="1">
    <location>
        <begin position="130"/>
        <end position="131"/>
    </location>
    <ligand>
        <name>ATP</name>
        <dbReference type="ChEBI" id="CHEBI:30616"/>
    </ligand>
</feature>
<feature type="binding site" evidence="1">
    <location>
        <position position="131"/>
    </location>
    <ligand>
        <name>Mg(2+)</name>
        <dbReference type="ChEBI" id="CHEBI:18420"/>
        <label>1</label>
    </ligand>
</feature>
<dbReference type="EMBL" id="CP000575">
    <property type="protein sequence ID" value="ABN70660.1"/>
    <property type="molecule type" value="Genomic_DNA"/>
</dbReference>
<feature type="binding site" evidence="1">
    <location>
        <position position="113"/>
    </location>
    <ligand>
        <name>ATP</name>
        <dbReference type="ChEBI" id="CHEBI:30616"/>
    </ligand>
</feature>
<dbReference type="PANTHER" id="PTHR30270">
    <property type="entry name" value="THIAMINE-MONOPHOSPHATE KINASE"/>
    <property type="match status" value="1"/>
</dbReference>
<proteinExistence type="inferred from homology"/>
<dbReference type="SUPFAM" id="SSF55326">
    <property type="entry name" value="PurM N-terminal domain-like"/>
    <property type="match status" value="1"/>
</dbReference>
<comment type="similarity">
    <text evidence="1">Belongs to the thiamine-monophosphate kinase family.</text>
</comment>
<protein>
    <recommendedName>
        <fullName evidence="1">Thiamine-monophosphate kinase</fullName>
        <shortName evidence="1">TMP kinase</shortName>
        <shortName evidence="1">Thiamine-phosphate kinase</shortName>
        <ecNumber evidence="1">2.7.4.16</ecNumber>
    </recommendedName>
</protein>
<feature type="binding site" evidence="1">
    <location>
        <position position="156"/>
    </location>
    <ligand>
        <name>ATP</name>
        <dbReference type="ChEBI" id="CHEBI:30616"/>
    </ligand>
</feature>
<dbReference type="Proteomes" id="UP000000254">
    <property type="component" value="Chromosome"/>
</dbReference>
<keyword evidence="1" id="KW-0418">Kinase</keyword>
<dbReference type="KEGG" id="smr:Smar_1576"/>
<evidence type="ECO:0000256" key="1">
    <source>
        <dbReference type="HAMAP-Rule" id="MF_02128"/>
    </source>
</evidence>
<dbReference type="Pfam" id="PF00586">
    <property type="entry name" value="AIRS"/>
    <property type="match status" value="1"/>
</dbReference>
<dbReference type="eggNOG" id="arCOG00638">
    <property type="taxonomic scope" value="Archaea"/>
</dbReference>
<feature type="binding site" evidence="1">
    <location>
        <position position="222"/>
    </location>
    <ligand>
        <name>ATP</name>
        <dbReference type="ChEBI" id="CHEBI:30616"/>
    </ligand>
</feature>
<dbReference type="SUPFAM" id="SSF56042">
    <property type="entry name" value="PurM C-terminal domain-like"/>
    <property type="match status" value="1"/>
</dbReference>
<reference evidence="5" key="1">
    <citation type="journal article" date="2009" name="BMC Genomics">
        <title>The complete genome sequence of Staphylothermus marinus reveals differences in sulfur metabolism among heterotrophic Crenarchaeota.</title>
        <authorList>
            <person name="Anderson I.J."/>
            <person name="Dharmarajan L."/>
            <person name="Rodriguez J."/>
            <person name="Hooper S."/>
            <person name="Porat I."/>
            <person name="Ulrich L.E."/>
            <person name="Elkins J.G."/>
            <person name="Mavromatis K."/>
            <person name="Sun H."/>
            <person name="Land M."/>
            <person name="Lapidus A."/>
            <person name="Lucas S."/>
            <person name="Barry K."/>
            <person name="Huber H."/>
            <person name="Zhulin I.B."/>
            <person name="Whitman W.B."/>
            <person name="Mukhopadhyay B."/>
            <person name="Woese C."/>
            <person name="Bristow J."/>
            <person name="Kyrpides N."/>
        </authorList>
    </citation>
    <scope>NUCLEOTIDE SEQUENCE [LARGE SCALE GENOMIC DNA]</scope>
    <source>
        <strain evidence="5">ATCC 43588 / DSM 3639 / JCM 9404 / F1</strain>
    </source>
</reference>
<feature type="binding site" evidence="1">
    <location>
        <position position="55"/>
    </location>
    <ligand>
        <name>Mg(2+)</name>
        <dbReference type="ChEBI" id="CHEBI:18420"/>
        <label>2</label>
    </ligand>
</feature>
<keyword evidence="1 4" id="KW-0808">Transferase</keyword>
<feature type="binding site" evidence="1">
    <location>
        <position position="39"/>
    </location>
    <ligand>
        <name>Mg(2+)</name>
        <dbReference type="ChEBI" id="CHEBI:18420"/>
        <label>4</label>
    </ligand>
</feature>
<comment type="caution">
    <text evidence="1">Lacks conserved residue(s) required for the propagation of feature annotation.</text>
</comment>
<dbReference type="OrthoDB" id="45909at2157"/>
<accession>A3DPV0</accession>
<feature type="binding site" evidence="1">
    <location>
        <position position="83"/>
    </location>
    <ligand>
        <name>Mg(2+)</name>
        <dbReference type="ChEBI" id="CHEBI:18420"/>
        <label>4</label>
    </ligand>
</feature>
<evidence type="ECO:0000313" key="5">
    <source>
        <dbReference type="Proteomes" id="UP000000254"/>
    </source>
</evidence>
<organism evidence="4 5">
    <name type="scientific">Staphylothermus marinus (strain ATCC 43588 / DSM 3639 / JCM 9404 / F1)</name>
    <dbReference type="NCBI Taxonomy" id="399550"/>
    <lineage>
        <taxon>Archaea</taxon>
        <taxon>Thermoproteota</taxon>
        <taxon>Thermoprotei</taxon>
        <taxon>Desulfurococcales</taxon>
        <taxon>Desulfurococcaceae</taxon>
        <taxon>Staphylothermus</taxon>
    </lineage>
</organism>
<evidence type="ECO:0000259" key="2">
    <source>
        <dbReference type="Pfam" id="PF00586"/>
    </source>
</evidence>
<comment type="catalytic activity">
    <reaction evidence="1">
        <text>thiamine phosphate + ATP = thiamine diphosphate + ADP</text>
        <dbReference type="Rhea" id="RHEA:15913"/>
        <dbReference type="ChEBI" id="CHEBI:30616"/>
        <dbReference type="ChEBI" id="CHEBI:37575"/>
        <dbReference type="ChEBI" id="CHEBI:58937"/>
        <dbReference type="ChEBI" id="CHEBI:456216"/>
        <dbReference type="EC" id="2.7.4.16"/>
    </reaction>
</comment>
<keyword evidence="1" id="KW-0479">Metal-binding</keyword>
<feature type="binding site" evidence="1">
    <location>
        <position position="220"/>
    </location>
    <ligand>
        <name>Mg(2+)</name>
        <dbReference type="ChEBI" id="CHEBI:18420"/>
        <label>3</label>
    </ligand>
</feature>
<feature type="binding site" evidence="1">
    <location>
        <position position="39"/>
    </location>
    <ligand>
        <name>Mg(2+)</name>
        <dbReference type="ChEBI" id="CHEBI:18420"/>
        <label>3</label>
    </ligand>
</feature>
<dbReference type="InterPro" id="IPR006283">
    <property type="entry name" value="ThiL-like"/>
</dbReference>
<feature type="binding site" evidence="1">
    <location>
        <position position="83"/>
    </location>
    <ligand>
        <name>Mg(2+)</name>
        <dbReference type="ChEBI" id="CHEBI:18420"/>
        <label>3</label>
    </ligand>
</feature>
<comment type="miscellaneous">
    <text evidence="1">Reaction mechanism of ThiL seems to utilize a direct, inline transfer of the gamma-phosphate of ATP to TMP rather than a phosphorylated enzyme intermediate.</text>
</comment>
<dbReference type="EC" id="2.7.4.16" evidence="1"/>
<dbReference type="GO" id="GO:0009229">
    <property type="term" value="P:thiamine diphosphate biosynthetic process"/>
    <property type="evidence" value="ECO:0007669"/>
    <property type="project" value="UniProtKB-UniRule"/>
</dbReference>
<dbReference type="GO" id="GO:0009030">
    <property type="term" value="F:thiamine-phosphate kinase activity"/>
    <property type="evidence" value="ECO:0007669"/>
    <property type="project" value="UniProtKB-UniRule"/>
</dbReference>
<feature type="binding site" evidence="1">
    <location>
        <position position="272"/>
    </location>
    <ligand>
        <name>substrate</name>
    </ligand>
</feature>
<dbReference type="GO" id="GO:0009228">
    <property type="term" value="P:thiamine biosynthetic process"/>
    <property type="evidence" value="ECO:0007669"/>
    <property type="project" value="UniProtKB-KW"/>
</dbReference>
<keyword evidence="1" id="KW-0067">ATP-binding</keyword>
<feature type="binding site" evidence="1">
    <location>
        <position position="55"/>
    </location>
    <ligand>
        <name>Mg(2+)</name>
        <dbReference type="ChEBI" id="CHEBI:18420"/>
        <label>1</label>
    </ligand>
</feature>
<dbReference type="Gene3D" id="3.30.1330.10">
    <property type="entry name" value="PurM-like, N-terminal domain"/>
    <property type="match status" value="1"/>
</dbReference>
<dbReference type="Pfam" id="PF02769">
    <property type="entry name" value="AIRS_C"/>
    <property type="match status" value="1"/>
</dbReference>
<dbReference type="GO" id="GO:0005524">
    <property type="term" value="F:ATP binding"/>
    <property type="evidence" value="ECO:0007669"/>
    <property type="project" value="UniProtKB-UniRule"/>
</dbReference>
<feature type="binding site" evidence="1">
    <location>
        <position position="223"/>
    </location>
    <ligand>
        <name>Mg(2+)</name>
        <dbReference type="ChEBI" id="CHEBI:18420"/>
        <label>5</label>
    </ligand>
</feature>
<dbReference type="GO" id="GO:0000287">
    <property type="term" value="F:magnesium ion binding"/>
    <property type="evidence" value="ECO:0007669"/>
    <property type="project" value="UniProtKB-UniRule"/>
</dbReference>
<dbReference type="UniPathway" id="UPA00060">
    <property type="reaction ID" value="UER00142"/>
</dbReference>
<feature type="domain" description="PurM-like C-terminal" evidence="3">
    <location>
        <begin position="160"/>
        <end position="312"/>
    </location>
</feature>
<feature type="domain" description="PurM-like N-terminal" evidence="2">
    <location>
        <begin position="49"/>
        <end position="147"/>
    </location>
</feature>
<dbReference type="InterPro" id="IPR016188">
    <property type="entry name" value="PurM-like_N"/>
</dbReference>
<feature type="binding site" evidence="1">
    <location>
        <position position="326"/>
    </location>
    <ligand>
        <name>substrate</name>
    </ligand>
</feature>
<dbReference type="AlphaFoldDB" id="A3DPV0"/>
<comment type="pathway">
    <text evidence="1">Cofactor biosynthesis; thiamine diphosphate biosynthesis; thiamine diphosphate from thiamine phosphate: step 1/1.</text>
</comment>
<feature type="binding site" evidence="1">
    <location>
        <position position="83"/>
    </location>
    <ligand>
        <name>Mg(2+)</name>
        <dbReference type="ChEBI" id="CHEBI:18420"/>
        <label>2</label>
    </ligand>
</feature>
<evidence type="ECO:0000259" key="3">
    <source>
        <dbReference type="Pfam" id="PF02769"/>
    </source>
</evidence>
<dbReference type="InterPro" id="IPR010918">
    <property type="entry name" value="PurM-like_C_dom"/>
</dbReference>
<dbReference type="HOGENOM" id="CLU_046964_2_1_2"/>
<dbReference type="PIRSF" id="PIRSF005303">
    <property type="entry name" value="Thiam_monoph_kin"/>
    <property type="match status" value="1"/>
</dbReference>
<dbReference type="PANTHER" id="PTHR30270:SF0">
    <property type="entry name" value="THIAMINE-MONOPHOSPHATE KINASE"/>
    <property type="match status" value="1"/>
</dbReference>
<keyword evidence="1" id="KW-0784">Thiamine biosynthesis</keyword>
<keyword evidence="5" id="KW-1185">Reference proteome</keyword>
<dbReference type="CDD" id="cd02194">
    <property type="entry name" value="ThiL"/>
    <property type="match status" value="1"/>
</dbReference>
<keyword evidence="1" id="KW-0460">Magnesium</keyword>
<dbReference type="Gene3D" id="3.90.650.10">
    <property type="entry name" value="PurM-like C-terminal domain"/>
    <property type="match status" value="1"/>
</dbReference>
<comment type="function">
    <text evidence="1">Catalyzes the ATP-dependent phosphorylation of thiamine-monophosphate (TMP) to form thiamine-pyrophosphate (TPP), the active form of vitamin B1.</text>
</comment>
<dbReference type="InterPro" id="IPR036921">
    <property type="entry name" value="PurM-like_N_sf"/>
</dbReference>
<evidence type="ECO:0000313" key="4">
    <source>
        <dbReference type="EMBL" id="ABN70660.1"/>
    </source>
</evidence>
<keyword evidence="1" id="KW-0547">Nucleotide-binding</keyword>